<dbReference type="PROSITE" id="PS51257">
    <property type="entry name" value="PROKAR_LIPOPROTEIN"/>
    <property type="match status" value="1"/>
</dbReference>
<proteinExistence type="predicted"/>
<sequence length="244" mass="27204">MFHKKLLYWLPVCSLFFLGACGGHQTPGTSKDEKAAPSDPVPTAPAQSVQAGPDDFNLTRFLADGNYTLQYESDGLLNEDSLPDKVLVLQEVSEESQYLPRLTIILLGGKTGYRLYSKSKTVMPAEFNSDGYQLFDTEAVKIDSGKVTFDLYAVGPNGHIYFDYRWKNNRLALHELTGYFMGAGSHSGFTYLAGNGAEGIVERTVVNTMEEDMPSETTKQPFTLRSPTNFENFDYEKCLQEISE</sequence>
<protein>
    <recommendedName>
        <fullName evidence="5">Lipoprotein</fullName>
    </recommendedName>
</protein>
<dbReference type="EMBL" id="RPDH01000002">
    <property type="protein sequence ID" value="RPE09009.1"/>
    <property type="molecule type" value="Genomic_DNA"/>
</dbReference>
<evidence type="ECO:0000256" key="2">
    <source>
        <dbReference type="SAM" id="SignalP"/>
    </source>
</evidence>
<dbReference type="OrthoDB" id="1242812at2"/>
<keyword evidence="2" id="KW-0732">Signal</keyword>
<comment type="caution">
    <text evidence="3">The sequence shown here is derived from an EMBL/GenBank/DDBJ whole genome shotgun (WGS) entry which is preliminary data.</text>
</comment>
<feature type="signal peptide" evidence="2">
    <location>
        <begin position="1"/>
        <end position="25"/>
    </location>
</feature>
<dbReference type="RefSeq" id="WP_123848010.1">
    <property type="nucleotide sequence ID" value="NZ_RPDH01000002.1"/>
</dbReference>
<evidence type="ECO:0008006" key="5">
    <source>
        <dbReference type="Google" id="ProtNLM"/>
    </source>
</evidence>
<dbReference type="AlphaFoldDB" id="A0A3N4PQJ9"/>
<feature type="chain" id="PRO_5018108111" description="Lipoprotein" evidence="2">
    <location>
        <begin position="26"/>
        <end position="244"/>
    </location>
</feature>
<keyword evidence="4" id="KW-1185">Reference proteome</keyword>
<evidence type="ECO:0000313" key="4">
    <source>
        <dbReference type="Proteomes" id="UP000278351"/>
    </source>
</evidence>
<evidence type="ECO:0000256" key="1">
    <source>
        <dbReference type="SAM" id="MobiDB-lite"/>
    </source>
</evidence>
<name>A0A3N4PQJ9_9BACT</name>
<reference evidence="3 4" key="1">
    <citation type="submission" date="2018-11" db="EMBL/GenBank/DDBJ databases">
        <title>Chitinophaga lutea sp.nov., isolate from arsenic contaminated soil.</title>
        <authorList>
            <person name="Zong Y."/>
        </authorList>
    </citation>
    <scope>NUCLEOTIDE SEQUENCE [LARGE SCALE GENOMIC DNA]</scope>
    <source>
        <strain evidence="3 4">ZY74</strain>
    </source>
</reference>
<accession>A0A3N4PQJ9</accession>
<evidence type="ECO:0000313" key="3">
    <source>
        <dbReference type="EMBL" id="RPE09009.1"/>
    </source>
</evidence>
<feature type="region of interest" description="Disordered" evidence="1">
    <location>
        <begin position="27"/>
        <end position="53"/>
    </location>
</feature>
<dbReference type="Proteomes" id="UP000278351">
    <property type="component" value="Unassembled WGS sequence"/>
</dbReference>
<organism evidence="3 4">
    <name type="scientific">Chitinophaga lutea</name>
    <dbReference type="NCBI Taxonomy" id="2488634"/>
    <lineage>
        <taxon>Bacteria</taxon>
        <taxon>Pseudomonadati</taxon>
        <taxon>Bacteroidota</taxon>
        <taxon>Chitinophagia</taxon>
        <taxon>Chitinophagales</taxon>
        <taxon>Chitinophagaceae</taxon>
        <taxon>Chitinophaga</taxon>
    </lineage>
</organism>
<gene>
    <name evidence="3" type="ORF">EGT74_18535</name>
</gene>